<evidence type="ECO:0000256" key="1">
    <source>
        <dbReference type="ARBA" id="ARBA00009902"/>
    </source>
</evidence>
<dbReference type="SUPFAM" id="SSF75005">
    <property type="entry name" value="Arabinanase/levansucrase/invertase"/>
    <property type="match status" value="1"/>
</dbReference>
<keyword evidence="10" id="KW-1185">Reference proteome</keyword>
<dbReference type="AlphaFoldDB" id="A0A1S1YU12"/>
<dbReference type="EMBL" id="JRYR02000002">
    <property type="protein sequence ID" value="OHX64295.1"/>
    <property type="molecule type" value="Genomic_DNA"/>
</dbReference>
<reference evidence="9 10" key="1">
    <citation type="journal article" date="2012" name="Int. J. Syst. Evol. Microbiol.">
        <title>Flammeovirga pacifica sp. nov., isolated from deep-sea sediment.</title>
        <authorList>
            <person name="Xu H."/>
            <person name="Fu Y."/>
            <person name="Yang N."/>
            <person name="Ding Z."/>
            <person name="Lai Q."/>
            <person name="Zeng R."/>
        </authorList>
    </citation>
    <scope>NUCLEOTIDE SEQUENCE [LARGE SCALE GENOMIC DNA]</scope>
    <source>
        <strain evidence="10">DSM 24597 / LMG 26175 / WPAGA1</strain>
    </source>
</reference>
<dbReference type="PANTHER" id="PTHR43772">
    <property type="entry name" value="ENDO-1,4-BETA-XYLANASE"/>
    <property type="match status" value="1"/>
</dbReference>
<name>A0A1S1YU12_FLAPC</name>
<evidence type="ECO:0008006" key="11">
    <source>
        <dbReference type="Google" id="ProtNLM"/>
    </source>
</evidence>
<comment type="caution">
    <text evidence="9">The sequence shown here is derived from an EMBL/GenBank/DDBJ whole genome shotgun (WGS) entry which is preliminary data.</text>
</comment>
<dbReference type="CDD" id="cd08992">
    <property type="entry name" value="GH117"/>
    <property type="match status" value="1"/>
</dbReference>
<accession>A0A1S1YU12</accession>
<keyword evidence="2" id="KW-0624">Polysaccharide degradation</keyword>
<feature type="compositionally biased region" description="Acidic residues" evidence="6">
    <location>
        <begin position="373"/>
        <end position="393"/>
    </location>
</feature>
<keyword evidence="3" id="KW-0378">Hydrolase</keyword>
<dbReference type="InterPro" id="IPR013148">
    <property type="entry name" value="Glyco_hydro_32_N"/>
</dbReference>
<dbReference type="GO" id="GO:0045493">
    <property type="term" value="P:xylan catabolic process"/>
    <property type="evidence" value="ECO:0007669"/>
    <property type="project" value="UniProtKB-KW"/>
</dbReference>
<keyword evidence="4" id="KW-0119">Carbohydrate metabolism</keyword>
<dbReference type="GO" id="GO:0016798">
    <property type="term" value="F:hydrolase activity, acting on glycosyl bonds"/>
    <property type="evidence" value="ECO:0007669"/>
    <property type="project" value="UniProtKB-KW"/>
</dbReference>
<evidence type="ECO:0000256" key="6">
    <source>
        <dbReference type="SAM" id="MobiDB-lite"/>
    </source>
</evidence>
<evidence type="ECO:0000259" key="7">
    <source>
        <dbReference type="Pfam" id="PF00251"/>
    </source>
</evidence>
<dbReference type="NCBIfam" id="TIGR04183">
    <property type="entry name" value="Por_Secre_tail"/>
    <property type="match status" value="1"/>
</dbReference>
<proteinExistence type="inferred from homology"/>
<sequence length="490" mass="55112">MAQNKKTSSTKSSATLRLEEYAKNGNCDVSIPNNPEWNIAFKRSNLKGDLAPNVNYIRRDPSSVIKVEGKYYVWYSYSLTDAPGKKAPWDYNDLYYATSTDGWTWEEKGVAVARGPEGSFDHRSAFTTEIFYHEKKFYLVYQAAEDLEGIYDKNTIAMAYSDSPDGPWTKVPEPLIAPTTDHDGPFFDDNAVHDPCILHFNGKFYLYYKGEGSDEPVCGVGVWGLNKQVKWGVAIADNPTGPYVKSPQNPITNTGHEVCVWNAEDGIALMLHQDGPEYGTIQYAADGVNFEIKGKVNDFVLQDYSSEYPEAAGLYRPVTVDKSPVTGVSWGICHTLTRSQGKFWMYLRRFENKDKTVMVDDADNEGIILTDETPVEPEEPETPEEPEEPEEPNTPDTPGESETPTSTNNTSYSNFNIYPNPVNNDLYFKGLVAGIYNYEIRSIVGQVVKQNLFNANRPKVNVSNLSSGLYFFSLINQNTNEFYKSSFLKN</sequence>
<dbReference type="Gene3D" id="2.115.10.20">
    <property type="entry name" value="Glycosyl hydrolase domain, family 43"/>
    <property type="match status" value="1"/>
</dbReference>
<evidence type="ECO:0000259" key="8">
    <source>
        <dbReference type="Pfam" id="PF18962"/>
    </source>
</evidence>
<comment type="similarity">
    <text evidence="1">Belongs to the glycosyl hydrolase 32 family.</text>
</comment>
<feature type="compositionally biased region" description="Low complexity" evidence="6">
    <location>
        <begin position="394"/>
        <end position="412"/>
    </location>
</feature>
<evidence type="ECO:0000256" key="4">
    <source>
        <dbReference type="ARBA" id="ARBA00023277"/>
    </source>
</evidence>
<feature type="region of interest" description="Disordered" evidence="6">
    <location>
        <begin position="364"/>
        <end position="412"/>
    </location>
</feature>
<dbReference type="STRING" id="915059.NH26_22100"/>
<dbReference type="Proteomes" id="UP000179797">
    <property type="component" value="Unassembled WGS sequence"/>
</dbReference>
<evidence type="ECO:0000256" key="5">
    <source>
        <dbReference type="ARBA" id="ARBA00023295"/>
    </source>
</evidence>
<evidence type="ECO:0000313" key="10">
    <source>
        <dbReference type="Proteomes" id="UP000179797"/>
    </source>
</evidence>
<evidence type="ECO:0000256" key="3">
    <source>
        <dbReference type="ARBA" id="ARBA00022801"/>
    </source>
</evidence>
<gene>
    <name evidence="9" type="ORF">NH26_22100</name>
</gene>
<feature type="domain" description="Secretion system C-terminal sorting" evidence="8">
    <location>
        <begin position="417"/>
        <end position="482"/>
    </location>
</feature>
<protein>
    <recommendedName>
        <fullName evidence="11">Secretion system C-terminal sorting domain-containing protein</fullName>
    </recommendedName>
</protein>
<dbReference type="InterPro" id="IPR023296">
    <property type="entry name" value="Glyco_hydro_beta-prop_sf"/>
</dbReference>
<keyword evidence="2" id="KW-0858">Xylan degradation</keyword>
<evidence type="ECO:0000313" key="9">
    <source>
        <dbReference type="EMBL" id="OHX64295.1"/>
    </source>
</evidence>
<feature type="domain" description="Glycosyl hydrolase family 32 N-terminal" evidence="7">
    <location>
        <begin position="52"/>
        <end position="207"/>
    </location>
</feature>
<evidence type="ECO:0000256" key="2">
    <source>
        <dbReference type="ARBA" id="ARBA00022651"/>
    </source>
</evidence>
<dbReference type="Pfam" id="PF18962">
    <property type="entry name" value="Por_Secre_tail"/>
    <property type="match status" value="1"/>
</dbReference>
<organism evidence="9 10">
    <name type="scientific">Flammeovirga pacifica</name>
    <dbReference type="NCBI Taxonomy" id="915059"/>
    <lineage>
        <taxon>Bacteria</taxon>
        <taxon>Pseudomonadati</taxon>
        <taxon>Bacteroidota</taxon>
        <taxon>Cytophagia</taxon>
        <taxon>Cytophagales</taxon>
        <taxon>Flammeovirgaceae</taxon>
        <taxon>Flammeovirga</taxon>
    </lineage>
</organism>
<dbReference type="InterPro" id="IPR026444">
    <property type="entry name" value="Secre_tail"/>
</dbReference>
<dbReference type="PANTHER" id="PTHR43772:SF2">
    <property type="entry name" value="PUTATIVE (AFU_ORTHOLOGUE AFUA_2G04480)-RELATED"/>
    <property type="match status" value="1"/>
</dbReference>
<dbReference type="InterPro" id="IPR052176">
    <property type="entry name" value="Glycosyl_Hydrlase_43_Enz"/>
</dbReference>
<dbReference type="Pfam" id="PF00251">
    <property type="entry name" value="Glyco_hydro_32N"/>
    <property type="match status" value="1"/>
</dbReference>
<keyword evidence="5" id="KW-0326">Glycosidase</keyword>